<keyword evidence="1" id="KW-0805">Transcription regulation</keyword>
<organism evidence="6 7">
    <name type="scientific">Paeniglutamicibacter terrestris</name>
    <dbReference type="NCBI Taxonomy" id="2723403"/>
    <lineage>
        <taxon>Bacteria</taxon>
        <taxon>Bacillati</taxon>
        <taxon>Actinomycetota</taxon>
        <taxon>Actinomycetes</taxon>
        <taxon>Micrococcales</taxon>
        <taxon>Micrococcaceae</taxon>
        <taxon>Paeniglutamicibacter</taxon>
    </lineage>
</organism>
<dbReference type="EMBL" id="JAAWVT010000004">
    <property type="protein sequence ID" value="NKG21203.1"/>
    <property type="molecule type" value="Genomic_DNA"/>
</dbReference>
<dbReference type="Proteomes" id="UP000746595">
    <property type="component" value="Unassembled WGS sequence"/>
</dbReference>
<name>A0ABX1G5B6_9MICC</name>
<dbReference type="InterPro" id="IPR019887">
    <property type="entry name" value="Tscrpt_reg_AsnC/Lrp_C"/>
</dbReference>
<dbReference type="InterPro" id="IPR036390">
    <property type="entry name" value="WH_DNA-bd_sf"/>
</dbReference>
<comment type="caution">
    <text evidence="6">The sequence shown here is derived from an EMBL/GenBank/DDBJ whole genome shotgun (WGS) entry which is preliminary data.</text>
</comment>
<dbReference type="Pfam" id="PF01037">
    <property type="entry name" value="AsnC_trans_reg"/>
    <property type="match status" value="1"/>
</dbReference>
<sequence length="229" mass="25137">MITGTFTPLYPAERYTHHRIIHGGQDRSLNKCTGTRIKSVLSSDSIRKYDSQQNTVRLDDVDLTILRELSLDARIPNNVLASRAGIAPSTCLGRVRALQETGVIRGFYTDIDPAKLGLRISAMVSVVVRSEARNAMLESARILRELAQVQDVFVLGGTPDILVHVISDSVESLRDFVAEHLGGNPAFSSTQTNIIFEHLSPVSKESNSLPQSRVAATAQTRRKSATTLR</sequence>
<dbReference type="InterPro" id="IPR019888">
    <property type="entry name" value="Tscrpt_reg_AsnC-like"/>
</dbReference>
<dbReference type="SUPFAM" id="SSF46785">
    <property type="entry name" value="Winged helix' DNA-binding domain"/>
    <property type="match status" value="1"/>
</dbReference>
<feature type="region of interest" description="Disordered" evidence="4">
    <location>
        <begin position="204"/>
        <end position="229"/>
    </location>
</feature>
<dbReference type="SMART" id="SM00344">
    <property type="entry name" value="HTH_ASNC"/>
    <property type="match status" value="1"/>
</dbReference>
<protein>
    <submittedName>
        <fullName evidence="6">Lrp/AsnC family transcriptional regulator</fullName>
    </submittedName>
</protein>
<dbReference type="Gene3D" id="3.30.70.920">
    <property type="match status" value="1"/>
</dbReference>
<keyword evidence="3" id="KW-0804">Transcription</keyword>
<evidence type="ECO:0000256" key="1">
    <source>
        <dbReference type="ARBA" id="ARBA00023015"/>
    </source>
</evidence>
<dbReference type="PANTHER" id="PTHR30154:SF54">
    <property type="entry name" value="POSSIBLE TRANSCRIPTIONAL REGULATORY PROTEIN (PROBABLY LRP_ASNC-FAMILY)"/>
    <property type="match status" value="1"/>
</dbReference>
<dbReference type="PANTHER" id="PTHR30154">
    <property type="entry name" value="LEUCINE-RESPONSIVE REGULATORY PROTEIN"/>
    <property type="match status" value="1"/>
</dbReference>
<accession>A0ABX1G5B6</accession>
<dbReference type="PRINTS" id="PR00033">
    <property type="entry name" value="HTHASNC"/>
</dbReference>
<dbReference type="Gene3D" id="1.10.10.10">
    <property type="entry name" value="Winged helix-like DNA-binding domain superfamily/Winged helix DNA-binding domain"/>
    <property type="match status" value="1"/>
</dbReference>
<evidence type="ECO:0000256" key="4">
    <source>
        <dbReference type="SAM" id="MobiDB-lite"/>
    </source>
</evidence>
<evidence type="ECO:0000256" key="2">
    <source>
        <dbReference type="ARBA" id="ARBA00023125"/>
    </source>
</evidence>
<dbReference type="InterPro" id="IPR000485">
    <property type="entry name" value="AsnC-type_HTH_dom"/>
</dbReference>
<dbReference type="PROSITE" id="PS50956">
    <property type="entry name" value="HTH_ASNC_2"/>
    <property type="match status" value="1"/>
</dbReference>
<evidence type="ECO:0000313" key="7">
    <source>
        <dbReference type="Proteomes" id="UP000746595"/>
    </source>
</evidence>
<keyword evidence="7" id="KW-1185">Reference proteome</keyword>
<evidence type="ECO:0000313" key="6">
    <source>
        <dbReference type="EMBL" id="NKG21203.1"/>
    </source>
</evidence>
<feature type="compositionally biased region" description="Basic residues" evidence="4">
    <location>
        <begin position="220"/>
        <end position="229"/>
    </location>
</feature>
<dbReference type="SUPFAM" id="SSF54909">
    <property type="entry name" value="Dimeric alpha+beta barrel"/>
    <property type="match status" value="1"/>
</dbReference>
<gene>
    <name evidence="6" type="ORF">HED64_10860</name>
</gene>
<proteinExistence type="predicted"/>
<evidence type="ECO:0000256" key="3">
    <source>
        <dbReference type="ARBA" id="ARBA00023163"/>
    </source>
</evidence>
<keyword evidence="2" id="KW-0238">DNA-binding</keyword>
<dbReference type="InterPro" id="IPR036388">
    <property type="entry name" value="WH-like_DNA-bd_sf"/>
</dbReference>
<feature type="domain" description="HTH asnC-type" evidence="5">
    <location>
        <begin position="58"/>
        <end position="119"/>
    </location>
</feature>
<dbReference type="InterPro" id="IPR011008">
    <property type="entry name" value="Dimeric_a/b-barrel"/>
</dbReference>
<dbReference type="Pfam" id="PF13412">
    <property type="entry name" value="HTH_24"/>
    <property type="match status" value="1"/>
</dbReference>
<evidence type="ECO:0000259" key="5">
    <source>
        <dbReference type="PROSITE" id="PS50956"/>
    </source>
</evidence>
<reference evidence="6 7" key="1">
    <citation type="submission" date="2020-04" db="EMBL/GenBank/DDBJ databases">
        <title>Paeniglutamicibacter sp. ANT13_2, a novel actinomycete isolated from sediment in Antarctica.</title>
        <authorList>
            <person name="Sakdapetsiri C."/>
            <person name="Pinyakong O."/>
        </authorList>
    </citation>
    <scope>NUCLEOTIDE SEQUENCE [LARGE SCALE GENOMIC DNA]</scope>
    <source>
        <strain evidence="6 7">ANT13_2</strain>
    </source>
</reference>